<name>A0A0B7HG60_9FLAO</name>
<dbReference type="EMBL" id="CDOE01000069">
    <property type="protein sequence ID" value="CEN37664.1"/>
    <property type="molecule type" value="Genomic_DNA"/>
</dbReference>
<dbReference type="SUPFAM" id="SSF56436">
    <property type="entry name" value="C-type lectin-like"/>
    <property type="match status" value="1"/>
</dbReference>
<dbReference type="AlphaFoldDB" id="A0A0B7HG60"/>
<dbReference type="Gene3D" id="3.90.1580.10">
    <property type="entry name" value="paralog of FGE (formylglycine-generating enzyme)"/>
    <property type="match status" value="1"/>
</dbReference>
<evidence type="ECO:0000313" key="3">
    <source>
        <dbReference type="Proteomes" id="UP000044026"/>
    </source>
</evidence>
<protein>
    <submittedName>
        <fullName evidence="2">Serine/threonine-protein kinase pkn1</fullName>
    </submittedName>
</protein>
<organism evidence="2 3">
    <name type="scientific">Capnocytophaga canimorsus</name>
    <dbReference type="NCBI Taxonomy" id="28188"/>
    <lineage>
        <taxon>Bacteria</taxon>
        <taxon>Pseudomonadati</taxon>
        <taxon>Bacteroidota</taxon>
        <taxon>Flavobacteriia</taxon>
        <taxon>Flavobacteriales</taxon>
        <taxon>Flavobacteriaceae</taxon>
        <taxon>Capnocytophaga</taxon>
    </lineage>
</organism>
<feature type="domain" description="Sulfatase-modifying factor enzyme-like" evidence="1">
    <location>
        <begin position="28"/>
        <end position="282"/>
    </location>
</feature>
<keyword evidence="2" id="KW-0418">Kinase</keyword>
<proteinExistence type="predicted"/>
<dbReference type="PANTHER" id="PTHR23150:SF19">
    <property type="entry name" value="FORMYLGLYCINE-GENERATING ENZYME"/>
    <property type="match status" value="1"/>
</dbReference>
<dbReference type="GO" id="GO:0016301">
    <property type="term" value="F:kinase activity"/>
    <property type="evidence" value="ECO:0007669"/>
    <property type="project" value="UniProtKB-KW"/>
</dbReference>
<keyword evidence="2" id="KW-0808">Transferase</keyword>
<dbReference type="PANTHER" id="PTHR23150">
    <property type="entry name" value="SULFATASE MODIFYING FACTOR 1, 2"/>
    <property type="match status" value="1"/>
</dbReference>
<accession>A0A0B7HG60</accession>
<reference evidence="2 3" key="1">
    <citation type="submission" date="2015-01" db="EMBL/GenBank/DDBJ databases">
        <authorList>
            <person name="Xiang T."/>
            <person name="Song Y."/>
            <person name="Huang L."/>
            <person name="Wang B."/>
            <person name="Wu P."/>
        </authorList>
    </citation>
    <scope>NUCLEOTIDE SEQUENCE [LARGE SCALE GENOMIC DNA]</scope>
    <source>
        <strain evidence="2 3">Cc12</strain>
    </source>
</reference>
<dbReference type="InterPro" id="IPR005532">
    <property type="entry name" value="SUMF_dom"/>
</dbReference>
<dbReference type="Proteomes" id="UP000044026">
    <property type="component" value="Unassembled WGS sequence"/>
</dbReference>
<dbReference type="Pfam" id="PF03781">
    <property type="entry name" value="FGE-sulfatase"/>
    <property type="match status" value="1"/>
</dbReference>
<gene>
    <name evidence="2" type="ORF">CCAN12_710011</name>
</gene>
<evidence type="ECO:0000259" key="1">
    <source>
        <dbReference type="Pfam" id="PF03781"/>
    </source>
</evidence>
<dbReference type="InterPro" id="IPR042095">
    <property type="entry name" value="SUMF_sf"/>
</dbReference>
<sequence length="293" mass="33749">MHHKIFFIFLVSFATMTKAQIKGTYPEKDKILVEGGFFLMGSQKSEGETIEHPQHKVFLQTFKISKYEITNAQYAEFLNAKGNQMNGDIPYIELKEGWSQIEKVNGKYIAKKGYEQHPVVLVSWYGANAYAQWVGGKLPTEEQWEYAAHGGNKTQKYTYAGSNTLDEVAWHRQNTDYLQPVGKKKPNELGIYDMNGNVSEWCEDDFTSYDYKLGNTEEKKEKPSVFSAFFMAIMSKTPSNHSYPEDKVTRGGHYNQQKMNIRIARRDNRNALGQIFVGFRVVFVEVKNLNDKK</sequence>
<dbReference type="InterPro" id="IPR016187">
    <property type="entry name" value="CTDL_fold"/>
</dbReference>
<dbReference type="InterPro" id="IPR051043">
    <property type="entry name" value="Sulfatase_Mod_Factor_Kinase"/>
</dbReference>
<evidence type="ECO:0000313" key="2">
    <source>
        <dbReference type="EMBL" id="CEN37664.1"/>
    </source>
</evidence>
<dbReference type="GO" id="GO:0120147">
    <property type="term" value="F:formylglycine-generating oxidase activity"/>
    <property type="evidence" value="ECO:0007669"/>
    <property type="project" value="TreeGrafter"/>
</dbReference>